<keyword evidence="2" id="KW-1185">Reference proteome</keyword>
<dbReference type="AlphaFoldDB" id="A0A426QKV5"/>
<protein>
    <submittedName>
        <fullName evidence="1">Uncharacterized protein</fullName>
    </submittedName>
</protein>
<sequence length="70" mass="8077">MPVAGAEFVNLQDVEGMRRLCQALMRSRLPWQDPWRTVRRRLQRNVKVFYCRPAEGGKYDAAIHATACVS</sequence>
<evidence type="ECO:0000313" key="2">
    <source>
        <dbReference type="Proteomes" id="UP000287798"/>
    </source>
</evidence>
<reference evidence="1 2" key="1">
    <citation type="journal article" date="2010" name="Int. J. Syst. Evol. Microbiol.">
        <title>Thiohalobacter thiocyanaticus gen. nov., sp. nov., a moderately halophilic, sulfur-oxidizing gammaproteobacterium from hypersaline lakes, that utilizes thiocyanate.</title>
        <authorList>
            <person name="Sorokin D.Y."/>
            <person name="Kovaleva O.L."/>
            <person name="Tourova T.P."/>
            <person name="Muyzer G."/>
        </authorList>
    </citation>
    <scope>NUCLEOTIDE SEQUENCE [LARGE SCALE GENOMIC DNA]</scope>
    <source>
        <strain evidence="1 2">Hrh1</strain>
    </source>
</reference>
<dbReference type="RefSeq" id="WP_125181755.1">
    <property type="nucleotide sequence ID" value="NZ_QZMU01000001.1"/>
</dbReference>
<comment type="caution">
    <text evidence="1">The sequence shown here is derived from an EMBL/GenBank/DDBJ whole genome shotgun (WGS) entry which is preliminary data.</text>
</comment>
<organism evidence="1 2">
    <name type="scientific">Thiohalobacter thiocyanaticus</name>
    <dbReference type="NCBI Taxonomy" id="585455"/>
    <lineage>
        <taxon>Bacteria</taxon>
        <taxon>Pseudomonadati</taxon>
        <taxon>Pseudomonadota</taxon>
        <taxon>Gammaproteobacteria</taxon>
        <taxon>Thiohalobacterales</taxon>
        <taxon>Thiohalobacteraceae</taxon>
        <taxon>Thiohalobacter</taxon>
    </lineage>
</organism>
<proteinExistence type="predicted"/>
<dbReference type="Proteomes" id="UP000287798">
    <property type="component" value="Unassembled WGS sequence"/>
</dbReference>
<name>A0A426QKV5_9GAMM</name>
<gene>
    <name evidence="1" type="ORF">D6C00_10950</name>
</gene>
<accession>A0A426QKV5</accession>
<dbReference type="EMBL" id="QZMU01000001">
    <property type="protein sequence ID" value="RRQ22414.1"/>
    <property type="molecule type" value="Genomic_DNA"/>
</dbReference>
<evidence type="ECO:0000313" key="1">
    <source>
        <dbReference type="EMBL" id="RRQ22414.1"/>
    </source>
</evidence>